<evidence type="ECO:0000313" key="8">
    <source>
        <dbReference type="Proteomes" id="UP000308652"/>
    </source>
</evidence>
<dbReference type="GO" id="GO:0005730">
    <property type="term" value="C:nucleolus"/>
    <property type="evidence" value="ECO:0007669"/>
    <property type="project" value="UniProtKB-SubCell"/>
</dbReference>
<feature type="region of interest" description="Disordered" evidence="5">
    <location>
        <begin position="380"/>
        <end position="412"/>
    </location>
</feature>
<dbReference type="OrthoDB" id="21643at2759"/>
<comment type="subcellular location">
    <subcellularLocation>
        <location evidence="1">Nucleus</location>
        <location evidence="1">Nucleolus</location>
    </subcellularLocation>
</comment>
<organism evidence="7 8">
    <name type="scientific">Crucibulum laeve</name>
    <dbReference type="NCBI Taxonomy" id="68775"/>
    <lineage>
        <taxon>Eukaryota</taxon>
        <taxon>Fungi</taxon>
        <taxon>Dikarya</taxon>
        <taxon>Basidiomycota</taxon>
        <taxon>Agaricomycotina</taxon>
        <taxon>Agaricomycetes</taxon>
        <taxon>Agaricomycetidae</taxon>
        <taxon>Agaricales</taxon>
        <taxon>Agaricineae</taxon>
        <taxon>Nidulariaceae</taxon>
        <taxon>Crucibulum</taxon>
    </lineage>
</organism>
<dbReference type="EMBL" id="ML213610">
    <property type="protein sequence ID" value="TFK37040.1"/>
    <property type="molecule type" value="Genomic_DNA"/>
</dbReference>
<gene>
    <name evidence="7" type="ORF">BDQ12DRAFT_699252</name>
</gene>
<dbReference type="AlphaFoldDB" id="A0A5C3LVM2"/>
<evidence type="ECO:0000256" key="2">
    <source>
        <dbReference type="ARBA" id="ARBA00022884"/>
    </source>
</evidence>
<feature type="domain" description="RRM" evidence="6">
    <location>
        <begin position="12"/>
        <end position="92"/>
    </location>
</feature>
<evidence type="ECO:0000259" key="6">
    <source>
        <dbReference type="PROSITE" id="PS50102"/>
    </source>
</evidence>
<proteinExistence type="predicted"/>
<feature type="compositionally biased region" description="Low complexity" evidence="5">
    <location>
        <begin position="257"/>
        <end position="267"/>
    </location>
</feature>
<dbReference type="Gene3D" id="3.30.70.330">
    <property type="match status" value="1"/>
</dbReference>
<feature type="region of interest" description="Disordered" evidence="5">
    <location>
        <begin position="325"/>
        <end position="345"/>
    </location>
</feature>
<dbReference type="SMART" id="SM00360">
    <property type="entry name" value="RRM"/>
    <property type="match status" value="1"/>
</dbReference>
<evidence type="ECO:0000256" key="5">
    <source>
        <dbReference type="SAM" id="MobiDB-lite"/>
    </source>
</evidence>
<dbReference type="Proteomes" id="UP000308652">
    <property type="component" value="Unassembled WGS sequence"/>
</dbReference>
<protein>
    <recommendedName>
        <fullName evidence="6">RRM domain-containing protein</fullName>
    </recommendedName>
</protein>
<feature type="compositionally biased region" description="Acidic residues" evidence="5">
    <location>
        <begin position="384"/>
        <end position="396"/>
    </location>
</feature>
<keyword evidence="8" id="KW-1185">Reference proteome</keyword>
<evidence type="ECO:0000256" key="4">
    <source>
        <dbReference type="PROSITE-ProRule" id="PRU00176"/>
    </source>
</evidence>
<feature type="compositionally biased region" description="Basic residues" evidence="5">
    <location>
        <begin position="551"/>
        <end position="566"/>
    </location>
</feature>
<keyword evidence="3" id="KW-0539">Nucleus</keyword>
<feature type="region of interest" description="Disordered" evidence="5">
    <location>
        <begin position="102"/>
        <end position="302"/>
    </location>
</feature>
<evidence type="ECO:0000256" key="1">
    <source>
        <dbReference type="ARBA" id="ARBA00004604"/>
    </source>
</evidence>
<dbReference type="InterPro" id="IPR000504">
    <property type="entry name" value="RRM_dom"/>
</dbReference>
<reference evidence="7 8" key="1">
    <citation type="journal article" date="2019" name="Nat. Ecol. Evol.">
        <title>Megaphylogeny resolves global patterns of mushroom evolution.</title>
        <authorList>
            <person name="Varga T."/>
            <person name="Krizsan K."/>
            <person name="Foldi C."/>
            <person name="Dima B."/>
            <person name="Sanchez-Garcia M."/>
            <person name="Sanchez-Ramirez S."/>
            <person name="Szollosi G.J."/>
            <person name="Szarkandi J.G."/>
            <person name="Papp V."/>
            <person name="Albert L."/>
            <person name="Andreopoulos W."/>
            <person name="Angelini C."/>
            <person name="Antonin V."/>
            <person name="Barry K.W."/>
            <person name="Bougher N.L."/>
            <person name="Buchanan P."/>
            <person name="Buyck B."/>
            <person name="Bense V."/>
            <person name="Catcheside P."/>
            <person name="Chovatia M."/>
            <person name="Cooper J."/>
            <person name="Damon W."/>
            <person name="Desjardin D."/>
            <person name="Finy P."/>
            <person name="Geml J."/>
            <person name="Haridas S."/>
            <person name="Hughes K."/>
            <person name="Justo A."/>
            <person name="Karasinski D."/>
            <person name="Kautmanova I."/>
            <person name="Kiss B."/>
            <person name="Kocsube S."/>
            <person name="Kotiranta H."/>
            <person name="LaButti K.M."/>
            <person name="Lechner B.E."/>
            <person name="Liimatainen K."/>
            <person name="Lipzen A."/>
            <person name="Lukacs Z."/>
            <person name="Mihaltcheva S."/>
            <person name="Morgado L.N."/>
            <person name="Niskanen T."/>
            <person name="Noordeloos M.E."/>
            <person name="Ohm R.A."/>
            <person name="Ortiz-Santana B."/>
            <person name="Ovrebo C."/>
            <person name="Racz N."/>
            <person name="Riley R."/>
            <person name="Savchenko A."/>
            <person name="Shiryaev A."/>
            <person name="Soop K."/>
            <person name="Spirin V."/>
            <person name="Szebenyi C."/>
            <person name="Tomsovsky M."/>
            <person name="Tulloss R.E."/>
            <person name="Uehling J."/>
            <person name="Grigoriev I.V."/>
            <person name="Vagvolgyi C."/>
            <person name="Papp T."/>
            <person name="Martin F.M."/>
            <person name="Miettinen O."/>
            <person name="Hibbett D.S."/>
            <person name="Nagy L.G."/>
        </authorList>
    </citation>
    <scope>NUCLEOTIDE SEQUENCE [LARGE SCALE GENOMIC DNA]</scope>
    <source>
        <strain evidence="7 8">CBS 166.37</strain>
    </source>
</reference>
<accession>A0A5C3LVM2</accession>
<dbReference type="STRING" id="68775.A0A5C3LVM2"/>
<evidence type="ECO:0000256" key="3">
    <source>
        <dbReference type="ARBA" id="ARBA00023242"/>
    </source>
</evidence>
<dbReference type="PANTHER" id="PTHR48029">
    <property type="entry name" value="NUCLEOLAR PROTEIN 8"/>
    <property type="match status" value="1"/>
</dbReference>
<dbReference type="GO" id="GO:0003723">
    <property type="term" value="F:RNA binding"/>
    <property type="evidence" value="ECO:0007669"/>
    <property type="project" value="UniProtKB-UniRule"/>
</dbReference>
<dbReference type="PROSITE" id="PS50102">
    <property type="entry name" value="RRM"/>
    <property type="match status" value="1"/>
</dbReference>
<evidence type="ECO:0000313" key="7">
    <source>
        <dbReference type="EMBL" id="TFK37040.1"/>
    </source>
</evidence>
<dbReference type="CDD" id="cd12226">
    <property type="entry name" value="RRM_NOL8"/>
    <property type="match status" value="1"/>
</dbReference>
<keyword evidence="2 4" id="KW-0694">RNA-binding</keyword>
<sequence>MTSDVRDDPITKRLHVSGLTPTISAEDINKRLSTFGTVRSVDGVGLLDGLGQPRKFGYVTIETTTGKLAKCMNLLSGSTWKGTKLRIGEAKADFAERIAAENQKSLEEPPKKRRKRFGAVEAADMSPITPENVGGKGGWKVTPMGRIVRPVRMRPEHPLPPMLQEEQVKKAKSTSNKKEEEKKKKKRAKDPDSRARRRTIDPTKWGSTHLKGIFLDVEASGTRKRLLEDKRMDESTNSSEGESEEESEKEGAPAPAPVATNTAFAPAPEVPPTRAPSPQTVHIAPVPSSAPPTTKSTALPDNNTDIALEKAQTFNLLYSLFGGKDDDDWVGRESVGSDVDEEELSKRVPMVMDEDDGDFEVVPMEDGGRRKKGYVMVAGKNGVEEDDEEEEDEMEVGDTLVKSSPEPVEGKVKGPITLRDLFAPREEEAGFSLLGHLDLDLELDEELPFTTETVPESAPIPAYTPSFSIPLPSSVPSTAPINLNLKQALFFPLPADSTAFNKNARPKDLFDLAKEGGWNWRDPAFGFYRTDTEEGIRKRWEEQRGELTQGWKKRCREAGKVSRRRGKGVDADAE</sequence>
<dbReference type="InterPro" id="IPR012677">
    <property type="entry name" value="Nucleotide-bd_a/b_plait_sf"/>
</dbReference>
<dbReference type="SUPFAM" id="SSF54928">
    <property type="entry name" value="RNA-binding domain, RBD"/>
    <property type="match status" value="1"/>
</dbReference>
<feature type="region of interest" description="Disordered" evidence="5">
    <location>
        <begin position="542"/>
        <end position="574"/>
    </location>
</feature>
<name>A0A5C3LVM2_9AGAR</name>
<dbReference type="PANTHER" id="PTHR48029:SF1">
    <property type="entry name" value="NUCLEOLAR PROTEIN 8"/>
    <property type="match status" value="1"/>
</dbReference>
<feature type="compositionally biased region" description="Polar residues" evidence="5">
    <location>
        <begin position="291"/>
        <end position="302"/>
    </location>
</feature>
<dbReference type="InterPro" id="IPR034138">
    <property type="entry name" value="NOP8_RRM"/>
</dbReference>
<feature type="compositionally biased region" description="Basic and acidic residues" evidence="5">
    <location>
        <begin position="225"/>
        <end position="234"/>
    </location>
</feature>
<feature type="compositionally biased region" description="Basic and acidic residues" evidence="5">
    <location>
        <begin position="189"/>
        <end position="201"/>
    </location>
</feature>
<dbReference type="InterPro" id="IPR035979">
    <property type="entry name" value="RBD_domain_sf"/>
</dbReference>